<dbReference type="Gene3D" id="1.20.1580.10">
    <property type="entry name" value="ABC transporter ATPase like domain"/>
    <property type="match status" value="2"/>
</dbReference>
<evidence type="ECO:0000256" key="7">
    <source>
        <dbReference type="ARBA" id="ARBA00022769"/>
    </source>
</evidence>
<dbReference type="PROSITE" id="PS00211">
    <property type="entry name" value="ABC_TRANSPORTER_1"/>
    <property type="match status" value="1"/>
</dbReference>
<sequence>MIAQADHLCELGPGSGKNGGSVVFSGIPSDLLAYKDSQTAKALIEFTEEKIVSKKTSPGGTSYRNITLKQVLTNNLDIPEIRFDENAVTAVCGPSGSGKSSLVFDTLYSASQNSLMDGLSFRIRSQLKKAGNAALDEYTGLMPAIALEKKSASGNPRSTVGTYTGLYDLYRLLYSRFSKNGETACPHYSNAFSFNNEAGACPDCHGLGFITQCDAEKLVSDPSKPLLQGAIDGSKPGKFYGEPDGHYVAALLAVGKKYSIDFSVPYSELSADARSIAMHGCGDETFDVEWNYKRGNVSGVHKMKSKWPGFCGHVEEEYTRVHNDHRAEQILPVMSNLVCPSCNGFRLQKERLQYRIGEKNIGEVTGMNSIQSIEWISTILAGSGSENIVAEIIQRLKYLVESGIGYIGLGRITSTLSGGEFQRLRMSALLQSQLSGVMIVMDEPSFGLSKSDCSRISQLLKNIVQRGNTLVMTDHHPEMIQLADRIKVLGPRAGKQGGRLIKEVSATEYISEIEKTYSQVVAAKSSSEVVLRVSGATANNLNNIDAQFSGETLNVITGNSGSGKTSLLQYVMYDSHMAGRPVKCRSISGFENFDSVVFIQQDVPSGSAASIPATWLGLYDTLKNIFAAEAARLKLPLKATHFSVFSKEGRCPECGGTGVIKTSMDFRSDSETVCESCNGARFRSDILNVVVDGFSISDVLNMGISDAAEFVQKNTTAAKAASFLTIADLCSRCGVDYISPGQNLSTLSTGELQRLKLIQGIASAKGKTLFLLDEPSGGLHPTDTLRLLHLFEHLVKQGHTIICATHDEMIRRAAANNLILQ</sequence>
<keyword evidence="7" id="KW-0228">DNA excision</keyword>
<evidence type="ECO:0000256" key="1">
    <source>
        <dbReference type="ARBA" id="ARBA00004496"/>
    </source>
</evidence>
<evidence type="ECO:0000313" key="15">
    <source>
        <dbReference type="EMBL" id="MPM16459.1"/>
    </source>
</evidence>
<dbReference type="PANTHER" id="PTHR43152:SF3">
    <property type="entry name" value="UVRABC SYSTEM PROTEIN A"/>
    <property type="match status" value="1"/>
</dbReference>
<dbReference type="PANTHER" id="PTHR43152">
    <property type="entry name" value="UVRABC SYSTEM PROTEIN A"/>
    <property type="match status" value="1"/>
</dbReference>
<keyword evidence="12" id="KW-0238">DNA-binding</keyword>
<dbReference type="GO" id="GO:0008270">
    <property type="term" value="F:zinc ion binding"/>
    <property type="evidence" value="ECO:0007669"/>
    <property type="project" value="UniProtKB-KW"/>
</dbReference>
<dbReference type="Pfam" id="PF17755">
    <property type="entry name" value="UvrA_DNA-bind"/>
    <property type="match status" value="1"/>
</dbReference>
<evidence type="ECO:0000256" key="5">
    <source>
        <dbReference type="ARBA" id="ARBA00022741"/>
    </source>
</evidence>
<evidence type="ECO:0000256" key="11">
    <source>
        <dbReference type="ARBA" id="ARBA00022881"/>
    </source>
</evidence>
<evidence type="ECO:0000259" key="14">
    <source>
        <dbReference type="Pfam" id="PF17755"/>
    </source>
</evidence>
<evidence type="ECO:0000256" key="4">
    <source>
        <dbReference type="ARBA" id="ARBA00022737"/>
    </source>
</evidence>
<evidence type="ECO:0000256" key="12">
    <source>
        <dbReference type="ARBA" id="ARBA00023125"/>
    </source>
</evidence>
<dbReference type="GO" id="GO:0016887">
    <property type="term" value="F:ATP hydrolysis activity"/>
    <property type="evidence" value="ECO:0007669"/>
    <property type="project" value="InterPro"/>
</dbReference>
<dbReference type="SUPFAM" id="SSF52540">
    <property type="entry name" value="P-loop containing nucleoside triphosphate hydrolases"/>
    <property type="match status" value="2"/>
</dbReference>
<keyword evidence="8" id="KW-0863">Zinc-finger</keyword>
<keyword evidence="5" id="KW-0547">Nucleotide-binding</keyword>
<evidence type="ECO:0000256" key="13">
    <source>
        <dbReference type="ARBA" id="ARBA00023204"/>
    </source>
</evidence>
<dbReference type="GO" id="GO:0006281">
    <property type="term" value="P:DNA repair"/>
    <property type="evidence" value="ECO:0007669"/>
    <property type="project" value="UniProtKB-KW"/>
</dbReference>
<reference evidence="15" key="1">
    <citation type="submission" date="2019-08" db="EMBL/GenBank/DDBJ databases">
        <authorList>
            <person name="Kucharzyk K."/>
            <person name="Murdoch R.W."/>
            <person name="Higgins S."/>
            <person name="Loffler F."/>
        </authorList>
    </citation>
    <scope>NUCLEOTIDE SEQUENCE</scope>
</reference>
<evidence type="ECO:0000256" key="3">
    <source>
        <dbReference type="ARBA" id="ARBA00022723"/>
    </source>
</evidence>
<dbReference type="InterPro" id="IPR027417">
    <property type="entry name" value="P-loop_NTPase"/>
</dbReference>
<keyword evidence="11" id="KW-0267">Excision nuclease</keyword>
<dbReference type="EMBL" id="VSSQ01002614">
    <property type="protein sequence ID" value="MPM16459.1"/>
    <property type="molecule type" value="Genomic_DNA"/>
</dbReference>
<protein>
    <submittedName>
        <fullName evidence="15">UvrABC system protein A</fullName>
    </submittedName>
</protein>
<evidence type="ECO:0000256" key="10">
    <source>
        <dbReference type="ARBA" id="ARBA00022840"/>
    </source>
</evidence>
<proteinExistence type="predicted"/>
<evidence type="ECO:0000256" key="6">
    <source>
        <dbReference type="ARBA" id="ARBA00022763"/>
    </source>
</evidence>
<feature type="domain" description="UvrA DNA-binding" evidence="14">
    <location>
        <begin position="214"/>
        <end position="323"/>
    </location>
</feature>
<comment type="caution">
    <text evidence="15">The sequence shown here is derived from an EMBL/GenBank/DDBJ whole genome shotgun (WGS) entry which is preliminary data.</text>
</comment>
<keyword evidence="6" id="KW-0227">DNA damage</keyword>
<keyword evidence="2" id="KW-0963">Cytoplasm</keyword>
<keyword evidence="13" id="KW-0234">DNA repair</keyword>
<dbReference type="GO" id="GO:0003677">
    <property type="term" value="F:DNA binding"/>
    <property type="evidence" value="ECO:0007669"/>
    <property type="project" value="UniProtKB-KW"/>
</dbReference>
<accession>A0A644XK28</accession>
<comment type="subcellular location">
    <subcellularLocation>
        <location evidence="1">Cytoplasm</location>
    </subcellularLocation>
</comment>
<name>A0A644XK28_9ZZZZ</name>
<dbReference type="GO" id="GO:0005524">
    <property type="term" value="F:ATP binding"/>
    <property type="evidence" value="ECO:0007669"/>
    <property type="project" value="UniProtKB-KW"/>
</dbReference>
<evidence type="ECO:0000256" key="9">
    <source>
        <dbReference type="ARBA" id="ARBA00022833"/>
    </source>
</evidence>
<keyword evidence="9" id="KW-0862">Zinc</keyword>
<gene>
    <name evidence="15" type="primary">uvrA_34</name>
    <name evidence="15" type="ORF">SDC9_62839</name>
</gene>
<dbReference type="InterPro" id="IPR041552">
    <property type="entry name" value="UvrA_DNA-bd"/>
</dbReference>
<keyword evidence="3" id="KW-0479">Metal-binding</keyword>
<evidence type="ECO:0000256" key="8">
    <source>
        <dbReference type="ARBA" id="ARBA00022771"/>
    </source>
</evidence>
<dbReference type="Gene3D" id="1.10.8.280">
    <property type="entry name" value="ABC transporter ATPase domain-like"/>
    <property type="match status" value="1"/>
</dbReference>
<keyword evidence="4" id="KW-0677">Repeat</keyword>
<dbReference type="GO" id="GO:0005737">
    <property type="term" value="C:cytoplasm"/>
    <property type="evidence" value="ECO:0007669"/>
    <property type="project" value="UniProtKB-SubCell"/>
</dbReference>
<evidence type="ECO:0000256" key="2">
    <source>
        <dbReference type="ARBA" id="ARBA00022490"/>
    </source>
</evidence>
<keyword evidence="10" id="KW-0067">ATP-binding</keyword>
<organism evidence="15">
    <name type="scientific">bioreactor metagenome</name>
    <dbReference type="NCBI Taxonomy" id="1076179"/>
    <lineage>
        <taxon>unclassified sequences</taxon>
        <taxon>metagenomes</taxon>
        <taxon>ecological metagenomes</taxon>
    </lineage>
</organism>
<dbReference type="InterPro" id="IPR017871">
    <property type="entry name" value="ABC_transporter-like_CS"/>
</dbReference>
<dbReference type="GO" id="GO:0004518">
    <property type="term" value="F:nuclease activity"/>
    <property type="evidence" value="ECO:0007669"/>
    <property type="project" value="UniProtKB-KW"/>
</dbReference>
<dbReference type="Gene3D" id="3.40.50.300">
    <property type="entry name" value="P-loop containing nucleotide triphosphate hydrolases"/>
    <property type="match status" value="3"/>
</dbReference>
<dbReference type="AlphaFoldDB" id="A0A644XK28"/>